<feature type="binding site" evidence="11">
    <location>
        <begin position="39"/>
        <end position="42"/>
    </location>
    <ligand>
        <name>substrate</name>
    </ligand>
</feature>
<comment type="similarity">
    <text evidence="8 9">Belongs to the gmhB family.</text>
</comment>
<feature type="binding site" evidence="11">
    <location>
        <begin position="73"/>
        <end position="76"/>
    </location>
    <ligand>
        <name>substrate</name>
    </ligand>
</feature>
<evidence type="ECO:0000256" key="3">
    <source>
        <dbReference type="ARBA" id="ARBA00022723"/>
    </source>
</evidence>
<dbReference type="PANTHER" id="PTHR42891">
    <property type="entry name" value="D-GLYCERO-BETA-D-MANNO-HEPTOSE-1,7-BISPHOSPHATE 7-PHOSPHATASE"/>
    <property type="match status" value="1"/>
</dbReference>
<feature type="binding site" evidence="13">
    <location>
        <position position="114"/>
    </location>
    <ligand>
        <name>Zn(2+)</name>
        <dbReference type="ChEBI" id="CHEBI:29105"/>
    </ligand>
</feature>
<dbReference type="GO" id="GO:0005975">
    <property type="term" value="P:carbohydrate metabolic process"/>
    <property type="evidence" value="ECO:0007669"/>
    <property type="project" value="InterPro"/>
</dbReference>
<feature type="active site" description="Nucleophile" evidence="10">
    <location>
        <position position="31"/>
    </location>
</feature>
<feature type="binding site" evidence="13">
    <location>
        <position position="152"/>
    </location>
    <ligand>
        <name>Mg(2+)</name>
        <dbReference type="ChEBI" id="CHEBI:18420"/>
    </ligand>
</feature>
<evidence type="ECO:0000256" key="6">
    <source>
        <dbReference type="ARBA" id="ARBA00023277"/>
    </source>
</evidence>
<evidence type="ECO:0000256" key="8">
    <source>
        <dbReference type="ARBA" id="ARBA00061616"/>
    </source>
</evidence>
<evidence type="ECO:0000256" key="13">
    <source>
        <dbReference type="PIRSR" id="PIRSR004682-4"/>
    </source>
</evidence>
<dbReference type="Gene3D" id="3.40.50.1000">
    <property type="entry name" value="HAD superfamily/HAD-like"/>
    <property type="match status" value="1"/>
</dbReference>
<dbReference type="KEGG" id="dori:FH5T_12100"/>
<feature type="active site" description="Proton donor" evidence="10">
    <location>
        <position position="33"/>
    </location>
</feature>
<keyword evidence="5 13" id="KW-0862">Zinc</keyword>
<evidence type="ECO:0000313" key="14">
    <source>
        <dbReference type="EMBL" id="AHW60099.1"/>
    </source>
</evidence>
<dbReference type="GO" id="GO:0005737">
    <property type="term" value="C:cytoplasm"/>
    <property type="evidence" value="ECO:0007669"/>
    <property type="project" value="UniProtKB-SubCell"/>
</dbReference>
<keyword evidence="2 9" id="KW-0963">Cytoplasm</keyword>
<evidence type="ECO:0000256" key="11">
    <source>
        <dbReference type="PIRSR" id="PIRSR004682-2"/>
    </source>
</evidence>
<dbReference type="EC" id="3.1.3.-" evidence="9"/>
<dbReference type="InterPro" id="IPR006543">
    <property type="entry name" value="Histidinol-phos"/>
</dbReference>
<evidence type="ECO:0000256" key="2">
    <source>
        <dbReference type="ARBA" id="ARBA00022490"/>
    </source>
</evidence>
<dbReference type="GO" id="GO:0046872">
    <property type="term" value="F:metal ion binding"/>
    <property type="evidence" value="ECO:0007669"/>
    <property type="project" value="UniProtKB-KW"/>
</dbReference>
<feature type="binding site" evidence="13">
    <location>
        <position position="112"/>
    </location>
    <ligand>
        <name>Zn(2+)</name>
        <dbReference type="ChEBI" id="CHEBI:29105"/>
    </ligand>
</feature>
<dbReference type="EMBL" id="CP007451">
    <property type="protein sequence ID" value="AHW60099.1"/>
    <property type="molecule type" value="Genomic_DNA"/>
</dbReference>
<evidence type="ECO:0000256" key="4">
    <source>
        <dbReference type="ARBA" id="ARBA00022801"/>
    </source>
</evidence>
<dbReference type="NCBIfam" id="TIGR01656">
    <property type="entry name" value="Histidinol-ppas"/>
    <property type="match status" value="1"/>
</dbReference>
<dbReference type="Proteomes" id="UP000181981">
    <property type="component" value="Unassembled WGS sequence"/>
</dbReference>
<evidence type="ECO:0000313" key="15">
    <source>
        <dbReference type="EMBL" id="SET62216.1"/>
    </source>
</evidence>
<evidence type="ECO:0000256" key="10">
    <source>
        <dbReference type="PIRSR" id="PIRSR004682-1"/>
    </source>
</evidence>
<feature type="binding site" evidence="13">
    <location>
        <position position="124"/>
    </location>
    <ligand>
        <name>Zn(2+)</name>
        <dbReference type="ChEBI" id="CHEBI:29105"/>
    </ligand>
</feature>
<keyword evidence="4 9" id="KW-0378">Hydrolase</keyword>
<dbReference type="GO" id="GO:0016791">
    <property type="term" value="F:phosphatase activity"/>
    <property type="evidence" value="ECO:0007669"/>
    <property type="project" value="InterPro"/>
</dbReference>
<evidence type="ECO:0000256" key="9">
    <source>
        <dbReference type="PIRNR" id="PIRNR004682"/>
    </source>
</evidence>
<dbReference type="InterPro" id="IPR006549">
    <property type="entry name" value="HAD-SF_hydro_IIIA"/>
</dbReference>
<dbReference type="NCBIfam" id="TIGR00213">
    <property type="entry name" value="GmhB_yaeD"/>
    <property type="match status" value="1"/>
</dbReference>
<dbReference type="FunFam" id="3.40.50.1000:FF:000037">
    <property type="entry name" value="D,D-heptose 1,7-bisphosphate phosphatase"/>
    <property type="match status" value="1"/>
</dbReference>
<dbReference type="CDD" id="cd07503">
    <property type="entry name" value="HAD_HisB-N"/>
    <property type="match status" value="1"/>
</dbReference>
<dbReference type="PANTHER" id="PTHR42891:SF1">
    <property type="entry name" value="D-GLYCERO-BETA-D-MANNO-HEPTOSE-1,7-BISPHOSPHATE 7-PHOSPHATASE"/>
    <property type="match status" value="1"/>
</dbReference>
<dbReference type="InterPro" id="IPR004446">
    <property type="entry name" value="Heptose_bisP_phosphatase"/>
</dbReference>
<dbReference type="HOGENOM" id="CLU_085077_3_1_10"/>
<accession>X5DG96</accession>
<feature type="site" description="Stabilizes the phosphoryl group" evidence="12">
    <location>
        <position position="126"/>
    </location>
</feature>
<dbReference type="PIRSF" id="PIRSF004682">
    <property type="entry name" value="GmhB"/>
    <property type="match status" value="1"/>
</dbReference>
<comment type="cofactor">
    <cofactor evidence="13">
        <name>Mg(2+)</name>
        <dbReference type="ChEBI" id="CHEBI:18420"/>
    </cofactor>
</comment>
<feature type="site" description="Contributes to substrate recognition" evidence="12">
    <location>
        <position position="125"/>
    </location>
</feature>
<dbReference type="STRING" id="1168034.FH5T_12100"/>
<keyword evidence="3 13" id="KW-0479">Metal-binding</keyword>
<keyword evidence="6 9" id="KW-0119">Carbohydrate metabolism</keyword>
<feature type="site" description="Stabilizes the phosphoryl group" evidence="12">
    <location>
        <position position="73"/>
    </location>
</feature>
<evidence type="ECO:0000313" key="16">
    <source>
        <dbReference type="Proteomes" id="UP000023772"/>
    </source>
</evidence>
<protein>
    <recommendedName>
        <fullName evidence="7 9">D,D-heptose 1,7-bisphosphate phosphatase</fullName>
        <ecNumber evidence="9">3.1.3.-</ecNumber>
    </recommendedName>
</protein>
<keyword evidence="16" id="KW-1185">Reference proteome</keyword>
<dbReference type="eggNOG" id="COG0241">
    <property type="taxonomic scope" value="Bacteria"/>
</dbReference>
<dbReference type="Proteomes" id="UP000023772">
    <property type="component" value="Chromosome"/>
</dbReference>
<gene>
    <name evidence="14" type="ORF">FH5T_12100</name>
    <name evidence="15" type="ORF">SAMN05444285_11817</name>
</gene>
<evidence type="ECO:0000256" key="7">
    <source>
        <dbReference type="ARBA" id="ARBA00031828"/>
    </source>
</evidence>
<feature type="binding site" evidence="11">
    <location>
        <position position="152"/>
    </location>
    <ligand>
        <name>substrate</name>
    </ligand>
</feature>
<proteinExistence type="inferred from homology"/>
<feature type="binding site" evidence="11">
    <location>
        <begin position="31"/>
        <end position="33"/>
    </location>
    <ligand>
        <name>substrate</name>
    </ligand>
</feature>
<comment type="subcellular location">
    <subcellularLocation>
        <location evidence="1 9">Cytoplasm</location>
    </subcellularLocation>
</comment>
<evidence type="ECO:0000313" key="17">
    <source>
        <dbReference type="Proteomes" id="UP000181981"/>
    </source>
</evidence>
<dbReference type="AlphaFoldDB" id="X5DG96"/>
<evidence type="ECO:0000256" key="1">
    <source>
        <dbReference type="ARBA" id="ARBA00004496"/>
    </source>
</evidence>
<dbReference type="InterPro" id="IPR023214">
    <property type="entry name" value="HAD_sf"/>
</dbReference>
<feature type="binding site" evidence="13">
    <location>
        <position position="122"/>
    </location>
    <ligand>
        <name>Zn(2+)</name>
        <dbReference type="ChEBI" id="CHEBI:29105"/>
    </ligand>
</feature>
<keyword evidence="13" id="KW-0460">Magnesium</keyword>
<evidence type="ECO:0000256" key="5">
    <source>
        <dbReference type="ARBA" id="ARBA00022833"/>
    </source>
</evidence>
<reference evidence="15 17" key="2">
    <citation type="submission" date="2016-10" db="EMBL/GenBank/DDBJ databases">
        <authorList>
            <person name="de Groot N.N."/>
        </authorList>
    </citation>
    <scope>NUCLEOTIDE SEQUENCE [LARGE SCALE GENOMIC DNA]</scope>
    <source>
        <strain evidence="15 17">DSM 25947</strain>
    </source>
</reference>
<feature type="binding site" evidence="11">
    <location>
        <begin position="125"/>
        <end position="126"/>
    </location>
    <ligand>
        <name>substrate</name>
    </ligand>
</feature>
<dbReference type="Pfam" id="PF13242">
    <property type="entry name" value="Hydrolase_like"/>
    <property type="match status" value="1"/>
</dbReference>
<feature type="binding site" evidence="13">
    <location>
        <position position="33"/>
    </location>
    <ligand>
        <name>Mg(2+)</name>
        <dbReference type="ChEBI" id="CHEBI:18420"/>
    </ligand>
</feature>
<sequence length="179" mass="20853">MARGVHQLKEKRSKIYSEMTTTNKNKALFLDRDGTINLEKNYVFRIEDFEFTPGIFELIKTYQNKGFLLFVITNQSGIARKYYTETDFFRLNNWMIRQFLKQGIEITKVYHCPHHPEITGKCNCRKPEPGMILQAIQEFNIDPVNSVLIGDKKRDILAGEKAGIGKNLYIQDLLQTDID</sequence>
<dbReference type="InterPro" id="IPR036412">
    <property type="entry name" value="HAD-like_sf"/>
</dbReference>
<dbReference type="SUPFAM" id="SSF56784">
    <property type="entry name" value="HAD-like"/>
    <property type="match status" value="1"/>
</dbReference>
<feature type="binding site" evidence="13">
    <location>
        <position position="151"/>
    </location>
    <ligand>
        <name>Mg(2+)</name>
        <dbReference type="ChEBI" id="CHEBI:18420"/>
    </ligand>
</feature>
<dbReference type="EMBL" id="FOHT01000018">
    <property type="protein sequence ID" value="SET62216.1"/>
    <property type="molecule type" value="Genomic_DNA"/>
</dbReference>
<reference evidence="14 16" key="1">
    <citation type="submission" date="2014-03" db="EMBL/GenBank/DDBJ databases">
        <title>Complete genome sequence of a deeply braunched marine Bacteroidia bacterium Draconibacterium orientale type strain FH5T.</title>
        <authorList>
            <person name="Li X."/>
            <person name="Wang X."/>
            <person name="Xie Z."/>
            <person name="Du Z."/>
            <person name="Chen G."/>
        </authorList>
    </citation>
    <scope>NUCLEOTIDE SEQUENCE [LARGE SCALE GENOMIC DNA]</scope>
    <source>
        <strain evidence="14 16">FH5</strain>
    </source>
</reference>
<name>X5DG96_9BACT</name>
<dbReference type="NCBIfam" id="TIGR01662">
    <property type="entry name" value="HAD-SF-IIIA"/>
    <property type="match status" value="1"/>
</dbReference>
<evidence type="ECO:0000256" key="12">
    <source>
        <dbReference type="PIRSR" id="PIRSR004682-3"/>
    </source>
</evidence>
<organism evidence="15 17">
    <name type="scientific">Draconibacterium orientale</name>
    <dbReference type="NCBI Taxonomy" id="1168034"/>
    <lineage>
        <taxon>Bacteria</taxon>
        <taxon>Pseudomonadati</taxon>
        <taxon>Bacteroidota</taxon>
        <taxon>Bacteroidia</taxon>
        <taxon>Marinilabiliales</taxon>
        <taxon>Prolixibacteraceae</taxon>
        <taxon>Draconibacterium</taxon>
    </lineage>
</organism>
<comment type="cofactor">
    <cofactor evidence="13">
        <name>Zn(2+)</name>
        <dbReference type="ChEBI" id="CHEBI:29105"/>
    </cofactor>
</comment>
<feature type="binding site" evidence="13">
    <location>
        <position position="31"/>
    </location>
    <ligand>
        <name>Mg(2+)</name>
        <dbReference type="ChEBI" id="CHEBI:18420"/>
    </ligand>
</feature>